<evidence type="ECO:0000313" key="3">
    <source>
        <dbReference type="EMBL" id="KAL2912565.1"/>
    </source>
</evidence>
<proteinExistence type="predicted"/>
<dbReference type="InterPro" id="IPR051218">
    <property type="entry name" value="Sec_MonoDiacylglyc_Lipase"/>
</dbReference>
<dbReference type="Proteomes" id="UP001527925">
    <property type="component" value="Unassembled WGS sequence"/>
</dbReference>
<evidence type="ECO:0000313" key="4">
    <source>
        <dbReference type="Proteomes" id="UP001527925"/>
    </source>
</evidence>
<dbReference type="CDD" id="cd00519">
    <property type="entry name" value="Lipase_3"/>
    <property type="match status" value="1"/>
</dbReference>
<dbReference type="InterPro" id="IPR002921">
    <property type="entry name" value="Fungal_lipase-type"/>
</dbReference>
<dbReference type="EMBL" id="JADGIZ020000062">
    <property type="protein sequence ID" value="KAL2912565.1"/>
    <property type="molecule type" value="Genomic_DNA"/>
</dbReference>
<evidence type="ECO:0000256" key="1">
    <source>
        <dbReference type="SAM" id="SignalP"/>
    </source>
</evidence>
<feature type="signal peptide" evidence="1">
    <location>
        <begin position="1"/>
        <end position="21"/>
    </location>
</feature>
<dbReference type="Pfam" id="PF01764">
    <property type="entry name" value="Lipase_3"/>
    <property type="match status" value="1"/>
</dbReference>
<dbReference type="PANTHER" id="PTHR45856:SF25">
    <property type="entry name" value="FUNGAL LIPASE-LIKE DOMAIN-CONTAINING PROTEIN"/>
    <property type="match status" value="1"/>
</dbReference>
<organism evidence="3 4">
    <name type="scientific">Polyrhizophydium stewartii</name>
    <dbReference type="NCBI Taxonomy" id="2732419"/>
    <lineage>
        <taxon>Eukaryota</taxon>
        <taxon>Fungi</taxon>
        <taxon>Fungi incertae sedis</taxon>
        <taxon>Chytridiomycota</taxon>
        <taxon>Chytridiomycota incertae sedis</taxon>
        <taxon>Chytridiomycetes</taxon>
        <taxon>Rhizophydiales</taxon>
        <taxon>Rhizophydiales incertae sedis</taxon>
        <taxon>Polyrhizophydium</taxon>
    </lineage>
</organism>
<protein>
    <recommendedName>
        <fullName evidence="2">Fungal lipase-type domain-containing protein</fullName>
    </recommendedName>
</protein>
<keyword evidence="4" id="KW-1185">Reference proteome</keyword>
<comment type="caution">
    <text evidence="3">The sequence shown here is derived from an EMBL/GenBank/DDBJ whole genome shotgun (WGS) entry which is preliminary data.</text>
</comment>
<sequence length="328" mass="34601">MFPSFILAISAAAAGFGATVAADTVTGAAAPGEVVGAIAADAVTGAPADALLKFRSYAGAARCDVVTTNGQWTCGPNCQGVTAGTTVFRNFNNGDTGTGLVAVQPSSKSIVVIFRGSTSLADWFTDLQFGQENASWVQLSWAAPANLGSRFSGNKLAMPTELKLHGGFQKIYLGVRDKVQTAIADALAKNPGFTINFVGHSLGGALASIAAVDYLNLHGTSNAANTFIYTYGQPRTGNKAWANFVSSLPFGGDFRLTKHNDPVPHLPPSAWSFRHSTQEYRFTTDNNILACTNTGDAGEVENCSGDIFQWWAFDFNAHANGYFDTKCN</sequence>
<dbReference type="Gene3D" id="3.40.50.1820">
    <property type="entry name" value="alpha/beta hydrolase"/>
    <property type="match status" value="1"/>
</dbReference>
<dbReference type="InterPro" id="IPR029058">
    <property type="entry name" value="AB_hydrolase_fold"/>
</dbReference>
<name>A0ABR4MZ90_9FUNG</name>
<evidence type="ECO:0000259" key="2">
    <source>
        <dbReference type="Pfam" id="PF01764"/>
    </source>
</evidence>
<reference evidence="3 4" key="1">
    <citation type="submission" date="2023-09" db="EMBL/GenBank/DDBJ databases">
        <title>Pangenome analysis of Batrachochytrium dendrobatidis and related Chytrids.</title>
        <authorList>
            <person name="Yacoub M.N."/>
            <person name="Stajich J.E."/>
            <person name="James T.Y."/>
        </authorList>
    </citation>
    <scope>NUCLEOTIDE SEQUENCE [LARGE SCALE GENOMIC DNA]</scope>
    <source>
        <strain evidence="3 4">JEL0888</strain>
    </source>
</reference>
<accession>A0ABR4MZ90</accession>
<feature type="domain" description="Fungal lipase-type" evidence="2">
    <location>
        <begin position="111"/>
        <end position="269"/>
    </location>
</feature>
<dbReference type="PANTHER" id="PTHR45856">
    <property type="entry name" value="ALPHA/BETA-HYDROLASES SUPERFAMILY PROTEIN"/>
    <property type="match status" value="1"/>
</dbReference>
<feature type="chain" id="PRO_5046303311" description="Fungal lipase-type domain-containing protein" evidence="1">
    <location>
        <begin position="22"/>
        <end position="328"/>
    </location>
</feature>
<dbReference type="SUPFAM" id="SSF53474">
    <property type="entry name" value="alpha/beta-Hydrolases"/>
    <property type="match status" value="1"/>
</dbReference>
<gene>
    <name evidence="3" type="ORF">HK105_207964</name>
</gene>
<keyword evidence="1" id="KW-0732">Signal</keyword>